<accession>A0A0G2G299</accession>
<feature type="coiled-coil region" evidence="1">
    <location>
        <begin position="481"/>
        <end position="585"/>
    </location>
</feature>
<evidence type="ECO:0000256" key="2">
    <source>
        <dbReference type="SAM" id="MobiDB-lite"/>
    </source>
</evidence>
<evidence type="ECO:0000256" key="1">
    <source>
        <dbReference type="SAM" id="Coils"/>
    </source>
</evidence>
<dbReference type="Proteomes" id="UP000053317">
    <property type="component" value="Unassembled WGS sequence"/>
</dbReference>
<feature type="coiled-coil region" evidence="1">
    <location>
        <begin position="690"/>
        <end position="724"/>
    </location>
</feature>
<feature type="compositionally biased region" description="Low complexity" evidence="2">
    <location>
        <begin position="771"/>
        <end position="785"/>
    </location>
</feature>
<feature type="compositionally biased region" description="Polar residues" evidence="2">
    <location>
        <begin position="37"/>
        <end position="51"/>
    </location>
</feature>
<feature type="compositionally biased region" description="Polar residues" evidence="2">
    <location>
        <begin position="308"/>
        <end position="326"/>
    </location>
</feature>
<feature type="region of interest" description="Disordered" evidence="2">
    <location>
        <begin position="1"/>
        <end position="131"/>
    </location>
</feature>
<feature type="compositionally biased region" description="Polar residues" evidence="2">
    <location>
        <begin position="247"/>
        <end position="264"/>
    </location>
</feature>
<keyword evidence="1" id="KW-0175">Coiled coil</keyword>
<protein>
    <submittedName>
        <fullName evidence="3">Uncharacterized protein</fullName>
    </submittedName>
</protein>
<feature type="region of interest" description="Disordered" evidence="2">
    <location>
        <begin position="299"/>
        <end position="327"/>
    </location>
</feature>
<reference evidence="3 4" key="1">
    <citation type="submission" date="2015-05" db="EMBL/GenBank/DDBJ databases">
        <title>Distinctive expansion of gene families associated with plant cell wall degradation and secondary metabolism in the genomes of grapevine trunk pathogens.</title>
        <authorList>
            <person name="Lawrence D.P."/>
            <person name="Travadon R."/>
            <person name="Rolshausen P.E."/>
            <person name="Baumgartner K."/>
        </authorList>
    </citation>
    <scope>NUCLEOTIDE SEQUENCE [LARGE SCALE GENOMIC DNA]</scope>
    <source>
        <strain evidence="3">UCRPC4</strain>
    </source>
</reference>
<keyword evidence="4" id="KW-1185">Reference proteome</keyword>
<feature type="compositionally biased region" description="Polar residues" evidence="2">
    <location>
        <begin position="59"/>
        <end position="69"/>
    </location>
</feature>
<gene>
    <name evidence="3" type="ORF">UCRPC4_g05221</name>
</gene>
<proteinExistence type="predicted"/>
<evidence type="ECO:0000313" key="4">
    <source>
        <dbReference type="Proteomes" id="UP000053317"/>
    </source>
</evidence>
<feature type="compositionally biased region" description="Acidic residues" evidence="2">
    <location>
        <begin position="829"/>
        <end position="840"/>
    </location>
</feature>
<dbReference type="AlphaFoldDB" id="A0A0G2G299"/>
<dbReference type="OrthoDB" id="3532430at2759"/>
<sequence>MDTDTNTVEIQTASPIQDSDMTTATTGMASRKRRNDSISSPLKSTICQSTGLGDEGATIVNNGLMTPSRTRQKKRTRFSDPGPSMAESTTPTKSTRTASTGLTPFVGRANISTPSTSRRRRSAPTTCMGTPHQINVTEYNYEHKFSTFSGEMQFTPVRQVLDERKKRQIKRHGLSEEFNNIQADKRQKDRLLRELEAKDAMLESMKQELKRKSANEQENDLAHPNDVGVPASTTQSMLEVEEEPQSLRRSMQEANGESNVDTVPNSINETAAADVSPRTSYLATGGDKAAFPIHEDEETMTEPFDSESIYQDAQSRAGSRDASTSADLPDLRQGAEMLTMALDLEAEKRDKRELFKEWRHQFSRGLASTGFHFSDAPSIESSNNNSFTRSLPSPPPNFLQQVSSNLKSMTARAEDAELALCVLETELKSTGFEGEEGSEIIADIKRQCRSARLEFERIIPGETSFGLNSNHNLLPEILKRVKGLMRHVRDREAELRSLNEQHRSLKGNFDHALLSLADANQKIRDLEETVDSNVEELLESRMRVQELEREVVEKEETSKYLREALDKYRKEVMNMEQLITKMEAEEPFKIQAAQEHVQNAMEEATGDLRNELTAEEQRRHSAEELSAQRKARLDELQHSFDLVSQHAAQVQVQLDCLSAEKEEEEFKLRKRIHESGEQHQVHLGSLNTKIADLSTALSAARDEVDRLKASKDKLESRLVAELGESERAVEAMQHDFIRGVAKANERKKSYLRGAKIRYANSEIEEEEMELTTSSPATSSPAPMTPVGHVRFADVEFSRGKGKSRRRRNYDSGIGMSSDMDSNDLSVDILDSDDLEVSSIE</sequence>
<dbReference type="EMBL" id="LCWF01000133">
    <property type="protein sequence ID" value="KKY18018.1"/>
    <property type="molecule type" value="Genomic_DNA"/>
</dbReference>
<feature type="compositionally biased region" description="Basic and acidic residues" evidence="2">
    <location>
        <begin position="207"/>
        <end position="223"/>
    </location>
</feature>
<feature type="region of interest" description="Disordered" evidence="2">
    <location>
        <begin position="207"/>
        <end position="264"/>
    </location>
</feature>
<feature type="compositionally biased region" description="Polar residues" evidence="2">
    <location>
        <begin position="1"/>
        <end position="28"/>
    </location>
</feature>
<evidence type="ECO:0000313" key="3">
    <source>
        <dbReference type="EMBL" id="KKY18018.1"/>
    </source>
</evidence>
<organism evidence="3 4">
    <name type="scientific">Phaeomoniella chlamydospora</name>
    <name type="common">Phaeoacremonium chlamydosporum</name>
    <dbReference type="NCBI Taxonomy" id="158046"/>
    <lineage>
        <taxon>Eukaryota</taxon>
        <taxon>Fungi</taxon>
        <taxon>Dikarya</taxon>
        <taxon>Ascomycota</taxon>
        <taxon>Pezizomycotina</taxon>
        <taxon>Eurotiomycetes</taxon>
        <taxon>Chaetothyriomycetidae</taxon>
        <taxon>Phaeomoniellales</taxon>
        <taxon>Phaeomoniellaceae</taxon>
        <taxon>Phaeomoniella</taxon>
    </lineage>
</organism>
<name>A0A0G2G299_PHACM</name>
<feature type="compositionally biased region" description="Low complexity" evidence="2">
    <location>
        <begin position="88"/>
        <end position="100"/>
    </location>
</feature>
<comment type="caution">
    <text evidence="3">The sequence shown here is derived from an EMBL/GenBank/DDBJ whole genome shotgun (WGS) entry which is preliminary data.</text>
</comment>
<feature type="region of interest" description="Disordered" evidence="2">
    <location>
        <begin position="764"/>
        <end position="840"/>
    </location>
</feature>
<feature type="compositionally biased region" description="Low complexity" evidence="2">
    <location>
        <begin position="810"/>
        <end position="828"/>
    </location>
</feature>
<reference evidence="3 4" key="2">
    <citation type="submission" date="2015-05" db="EMBL/GenBank/DDBJ databases">
        <authorList>
            <person name="Morales-Cruz A."/>
            <person name="Amrine K.C."/>
            <person name="Cantu D."/>
        </authorList>
    </citation>
    <scope>NUCLEOTIDE SEQUENCE [LARGE SCALE GENOMIC DNA]</scope>
    <source>
        <strain evidence="3">UCRPC4</strain>
    </source>
</reference>